<dbReference type="UniPathway" id="UPA00077">
    <property type="reaction ID" value="UER00158"/>
</dbReference>
<dbReference type="PIRSF" id="PIRSF000194">
    <property type="entry name" value="DHFR"/>
    <property type="match status" value="1"/>
</dbReference>
<dbReference type="eggNOG" id="COG0262">
    <property type="taxonomic scope" value="Bacteria"/>
</dbReference>
<comment type="pathway">
    <text evidence="1 8">Cofactor biosynthesis; tetrahydrofolate biosynthesis; 5,6,7,8-tetrahydrofolate from 7,8-dihydrofolate: step 1/1.</text>
</comment>
<keyword evidence="12" id="KW-1185">Reference proteome</keyword>
<reference evidence="11 12" key="1">
    <citation type="journal article" date="2014" name="Antonie Van Leeuwenhoek">
        <title>Hyphomonas beringensis sp. nov. and Hyphomonas chukchiensis sp. nov., isolated from surface seawater of the Bering Sea and Chukchi Sea.</title>
        <authorList>
            <person name="Li C."/>
            <person name="Lai Q."/>
            <person name="Li G."/>
            <person name="Dong C."/>
            <person name="Wang J."/>
            <person name="Liao Y."/>
            <person name="Shao Z."/>
        </authorList>
    </citation>
    <scope>NUCLEOTIDE SEQUENCE [LARGE SCALE GENOMIC DNA]</scope>
    <source>
        <strain evidence="11 12">BH-BN04-4</strain>
    </source>
</reference>
<evidence type="ECO:0000313" key="12">
    <source>
        <dbReference type="Proteomes" id="UP000027190"/>
    </source>
</evidence>
<dbReference type="PANTHER" id="PTHR48069">
    <property type="entry name" value="DIHYDROFOLATE REDUCTASE"/>
    <property type="match status" value="1"/>
</dbReference>
<evidence type="ECO:0000256" key="6">
    <source>
        <dbReference type="ARBA" id="ARBA00023002"/>
    </source>
</evidence>
<dbReference type="GO" id="GO:0046654">
    <property type="term" value="P:tetrahydrofolate biosynthetic process"/>
    <property type="evidence" value="ECO:0007669"/>
    <property type="project" value="UniProtKB-UniPathway"/>
</dbReference>
<dbReference type="PANTHER" id="PTHR48069:SF3">
    <property type="entry name" value="DIHYDROFOLATE REDUCTASE"/>
    <property type="match status" value="1"/>
</dbReference>
<comment type="similarity">
    <text evidence="2 8 9">Belongs to the dihydrofolate reductase family.</text>
</comment>
<dbReference type="GO" id="GO:0004146">
    <property type="term" value="F:dihydrofolate reductase activity"/>
    <property type="evidence" value="ECO:0007669"/>
    <property type="project" value="UniProtKB-EC"/>
</dbReference>
<comment type="function">
    <text evidence="7 8">Key enzyme in folate metabolism. Catalyzes an essential reaction for de novo glycine and purine synthesis, and for DNA precursor synthesis.</text>
</comment>
<dbReference type="PROSITE" id="PS51330">
    <property type="entry name" value="DHFR_2"/>
    <property type="match status" value="1"/>
</dbReference>
<dbReference type="InterPro" id="IPR012259">
    <property type="entry name" value="DHFR"/>
</dbReference>
<dbReference type="SUPFAM" id="SSF53597">
    <property type="entry name" value="Dihydrofolate reductase-like"/>
    <property type="match status" value="1"/>
</dbReference>
<evidence type="ECO:0000256" key="3">
    <source>
        <dbReference type="ARBA" id="ARBA00012856"/>
    </source>
</evidence>
<evidence type="ECO:0000313" key="11">
    <source>
        <dbReference type="EMBL" id="KCZ56837.1"/>
    </source>
</evidence>
<evidence type="ECO:0000259" key="10">
    <source>
        <dbReference type="PROSITE" id="PS51330"/>
    </source>
</evidence>
<evidence type="ECO:0000256" key="9">
    <source>
        <dbReference type="RuleBase" id="RU004474"/>
    </source>
</evidence>
<dbReference type="PRINTS" id="PR00070">
    <property type="entry name" value="DHFR"/>
</dbReference>
<dbReference type="Gene3D" id="3.40.430.10">
    <property type="entry name" value="Dihydrofolate Reductase, subunit A"/>
    <property type="match status" value="1"/>
</dbReference>
<protein>
    <recommendedName>
        <fullName evidence="3 8">Dihydrofolate reductase</fullName>
        <ecNumber evidence="3 8">1.5.1.3</ecNumber>
    </recommendedName>
</protein>
<dbReference type="OrthoDB" id="9804315at2"/>
<dbReference type="GO" id="GO:0046452">
    <property type="term" value="P:dihydrofolate metabolic process"/>
    <property type="evidence" value="ECO:0007669"/>
    <property type="project" value="TreeGrafter"/>
</dbReference>
<dbReference type="EC" id="1.5.1.3" evidence="3 8"/>
<evidence type="ECO:0000256" key="4">
    <source>
        <dbReference type="ARBA" id="ARBA00022563"/>
    </source>
</evidence>
<dbReference type="Pfam" id="PF00186">
    <property type="entry name" value="DHFR_1"/>
    <property type="match status" value="1"/>
</dbReference>
<sequence length="182" mass="20456">MQNDVKLSLIVARGRNGVIGVAGELPWRLKGDMMFFKRITMGNPIIMGRKTWESLPKRPLPGRENIVMTRDWTYDAPGARVYSNFIAAMSAAKAVAARDGRREAFVIGGEAIYKLAMPLADRIYLTDVESYPHGDAYFPELADDEWHEHTAEHFEATNGNDFAYTIRKLERVHAASHADTDS</sequence>
<proteinExistence type="inferred from homology"/>
<dbReference type="InterPro" id="IPR001796">
    <property type="entry name" value="DHFR_dom"/>
</dbReference>
<evidence type="ECO:0000256" key="2">
    <source>
        <dbReference type="ARBA" id="ARBA00009539"/>
    </source>
</evidence>
<evidence type="ECO:0000256" key="7">
    <source>
        <dbReference type="ARBA" id="ARBA00025067"/>
    </source>
</evidence>
<keyword evidence="4 8" id="KW-0554">One-carbon metabolism</keyword>
<evidence type="ECO:0000256" key="1">
    <source>
        <dbReference type="ARBA" id="ARBA00004903"/>
    </source>
</evidence>
<evidence type="ECO:0000256" key="5">
    <source>
        <dbReference type="ARBA" id="ARBA00022857"/>
    </source>
</evidence>
<name>A0A062UET2_9PROT</name>
<dbReference type="PROSITE" id="PS00075">
    <property type="entry name" value="DHFR_1"/>
    <property type="match status" value="1"/>
</dbReference>
<dbReference type="InterPro" id="IPR017925">
    <property type="entry name" value="DHFR_CS"/>
</dbReference>
<dbReference type="Proteomes" id="UP000027190">
    <property type="component" value="Unassembled WGS sequence"/>
</dbReference>
<dbReference type="AlphaFoldDB" id="A0A062UET2"/>
<comment type="caution">
    <text evidence="11">The sequence shown here is derived from an EMBL/GenBank/DDBJ whole genome shotgun (WGS) entry which is preliminary data.</text>
</comment>
<dbReference type="EMBL" id="AWFG01000041">
    <property type="protein sequence ID" value="KCZ56837.1"/>
    <property type="molecule type" value="Genomic_DNA"/>
</dbReference>
<dbReference type="STRING" id="1280947.HY30_06870"/>
<dbReference type="PATRIC" id="fig|1280947.3.peg.2725"/>
<dbReference type="GO" id="GO:0050661">
    <property type="term" value="F:NADP binding"/>
    <property type="evidence" value="ECO:0007669"/>
    <property type="project" value="InterPro"/>
</dbReference>
<dbReference type="InterPro" id="IPR024072">
    <property type="entry name" value="DHFR-like_dom_sf"/>
</dbReference>
<evidence type="ECO:0000256" key="8">
    <source>
        <dbReference type="PIRNR" id="PIRNR000194"/>
    </source>
</evidence>
<keyword evidence="6 8" id="KW-0560">Oxidoreductase</keyword>
<keyword evidence="5 8" id="KW-0521">NADP</keyword>
<organism evidence="11 12">
    <name type="scientific">Hyphomonas chukchiensis</name>
    <dbReference type="NCBI Taxonomy" id="1280947"/>
    <lineage>
        <taxon>Bacteria</taxon>
        <taxon>Pseudomonadati</taxon>
        <taxon>Pseudomonadota</taxon>
        <taxon>Alphaproteobacteria</taxon>
        <taxon>Hyphomonadales</taxon>
        <taxon>Hyphomonadaceae</taxon>
        <taxon>Hyphomonas</taxon>
    </lineage>
</organism>
<feature type="domain" description="DHFR" evidence="10">
    <location>
        <begin position="6"/>
        <end position="171"/>
    </location>
</feature>
<dbReference type="CDD" id="cd00209">
    <property type="entry name" value="DHFR"/>
    <property type="match status" value="1"/>
</dbReference>
<dbReference type="GO" id="GO:0046655">
    <property type="term" value="P:folic acid metabolic process"/>
    <property type="evidence" value="ECO:0007669"/>
    <property type="project" value="TreeGrafter"/>
</dbReference>
<dbReference type="GO" id="GO:0006730">
    <property type="term" value="P:one-carbon metabolic process"/>
    <property type="evidence" value="ECO:0007669"/>
    <property type="project" value="UniProtKB-KW"/>
</dbReference>
<comment type="catalytic activity">
    <reaction evidence="8">
        <text>(6S)-5,6,7,8-tetrahydrofolate + NADP(+) = 7,8-dihydrofolate + NADPH + H(+)</text>
        <dbReference type="Rhea" id="RHEA:15009"/>
        <dbReference type="ChEBI" id="CHEBI:15378"/>
        <dbReference type="ChEBI" id="CHEBI:57451"/>
        <dbReference type="ChEBI" id="CHEBI:57453"/>
        <dbReference type="ChEBI" id="CHEBI:57783"/>
        <dbReference type="ChEBI" id="CHEBI:58349"/>
        <dbReference type="EC" id="1.5.1.3"/>
    </reaction>
</comment>
<gene>
    <name evidence="11" type="ORF">HY30_06870</name>
</gene>
<accession>A0A062UET2</accession>